<name>A0A921ZJJ9_MANSE</name>
<feature type="compositionally biased region" description="Basic and acidic residues" evidence="1">
    <location>
        <begin position="383"/>
        <end position="402"/>
    </location>
</feature>
<proteinExistence type="predicted"/>
<sequence length="729" mass="83486">MEFRDRKKLRKDSTTEDYGRKRSNPRETEIPEYIPAMNYKLQATTTKENDDKLSQKIENIEETTHSEASSSKVEGFNIAQNVLTDRYVNFSNTTNTKSTSDINESMDEIAKKCMDRPANQIDHKLIKEIEKFGIAHSDEHKSKLNEEVVQMGSVRNPDKPLHEVEIDFEKRKDKKEPIHCAEEDKLEHSFEMAPQLDQNVVSTEDQADSTSYNKIQMSQESEIFEENVQENTSMIFDSANLNEKINLFDPKLQYDLNQPIIDPYDKKTLAFDNDEVDEAVMESKLLDDQRIGKPSENEEDEALAEAYVARSSEAIPKEQEYREPVMVEDRSHIDYVQSVYDCEPKEINWRPYPSFEAREEVMDFYTQEDVGFDSFKLTHTETITHKPSESEPAVEKSHEPQPEHIYTSTSVSSEPREQISHSFVQPEEMINPLMEKTIDEPKEIVEQPQNIEKSLADTFETLPSLNPDGNVSLSELLRRVRMRNRMEYCREFAVHTINAHVPEALPAEGKCGKKTPPCPPPPPKCPPPNPCPPPPPACPPPPPPCPKPCKPASKRPCPPPKKNPCKRFNGSSVREVLTLLTQNNPQVKIPQKYLLPILAYNAIRTPARTESEEDILLHENLVFRLSVLGKILLFHCTEAIDANLPRNRSELSFARSFEPWTPIPSWPITKKEEKKRFVCPKEGCKMLPPPKLNAPCKENPCLNFPKRSNFSLTDLFSFSLVESLVCHTV</sequence>
<feature type="region of interest" description="Disordered" evidence="1">
    <location>
        <begin position="1"/>
        <end position="32"/>
    </location>
</feature>
<dbReference type="EMBL" id="JH668611">
    <property type="protein sequence ID" value="KAG6459163.1"/>
    <property type="molecule type" value="Genomic_DNA"/>
</dbReference>
<evidence type="ECO:0000256" key="1">
    <source>
        <dbReference type="SAM" id="MobiDB-lite"/>
    </source>
</evidence>
<reference evidence="2" key="1">
    <citation type="journal article" date="2016" name="Insect Biochem. Mol. Biol.">
        <title>Multifaceted biological insights from a draft genome sequence of the tobacco hornworm moth, Manduca sexta.</title>
        <authorList>
            <person name="Kanost M.R."/>
            <person name="Arrese E.L."/>
            <person name="Cao X."/>
            <person name="Chen Y.R."/>
            <person name="Chellapilla S."/>
            <person name="Goldsmith M.R."/>
            <person name="Grosse-Wilde E."/>
            <person name="Heckel D.G."/>
            <person name="Herndon N."/>
            <person name="Jiang H."/>
            <person name="Papanicolaou A."/>
            <person name="Qu J."/>
            <person name="Soulages J.L."/>
            <person name="Vogel H."/>
            <person name="Walters J."/>
            <person name="Waterhouse R.M."/>
            <person name="Ahn S.J."/>
            <person name="Almeida F.C."/>
            <person name="An C."/>
            <person name="Aqrawi P."/>
            <person name="Bretschneider A."/>
            <person name="Bryant W.B."/>
            <person name="Bucks S."/>
            <person name="Chao H."/>
            <person name="Chevignon G."/>
            <person name="Christen J.M."/>
            <person name="Clarke D.F."/>
            <person name="Dittmer N.T."/>
            <person name="Ferguson L.C.F."/>
            <person name="Garavelou S."/>
            <person name="Gordon K.H.J."/>
            <person name="Gunaratna R.T."/>
            <person name="Han Y."/>
            <person name="Hauser F."/>
            <person name="He Y."/>
            <person name="Heidel-Fischer H."/>
            <person name="Hirsh A."/>
            <person name="Hu Y."/>
            <person name="Jiang H."/>
            <person name="Kalra D."/>
            <person name="Klinner C."/>
            <person name="Konig C."/>
            <person name="Kovar C."/>
            <person name="Kroll A.R."/>
            <person name="Kuwar S.S."/>
            <person name="Lee S.L."/>
            <person name="Lehman R."/>
            <person name="Li K."/>
            <person name="Li Z."/>
            <person name="Liang H."/>
            <person name="Lovelace S."/>
            <person name="Lu Z."/>
            <person name="Mansfield J.H."/>
            <person name="McCulloch K.J."/>
            <person name="Mathew T."/>
            <person name="Morton B."/>
            <person name="Muzny D.M."/>
            <person name="Neunemann D."/>
            <person name="Ongeri F."/>
            <person name="Pauchet Y."/>
            <person name="Pu L.L."/>
            <person name="Pyrousis I."/>
            <person name="Rao X.J."/>
            <person name="Redding A."/>
            <person name="Roesel C."/>
            <person name="Sanchez-Gracia A."/>
            <person name="Schaack S."/>
            <person name="Shukla A."/>
            <person name="Tetreau G."/>
            <person name="Wang Y."/>
            <person name="Xiong G.H."/>
            <person name="Traut W."/>
            <person name="Walsh T.K."/>
            <person name="Worley K.C."/>
            <person name="Wu D."/>
            <person name="Wu W."/>
            <person name="Wu Y.Q."/>
            <person name="Zhang X."/>
            <person name="Zou Z."/>
            <person name="Zucker H."/>
            <person name="Briscoe A.D."/>
            <person name="Burmester T."/>
            <person name="Clem R.J."/>
            <person name="Feyereisen R."/>
            <person name="Grimmelikhuijzen C.J.P."/>
            <person name="Hamodrakas S.J."/>
            <person name="Hansson B.S."/>
            <person name="Huguet E."/>
            <person name="Jermiin L.S."/>
            <person name="Lan Q."/>
            <person name="Lehman H.K."/>
            <person name="Lorenzen M."/>
            <person name="Merzendorfer H."/>
            <person name="Michalopoulos I."/>
            <person name="Morton D.B."/>
            <person name="Muthukrishnan S."/>
            <person name="Oakeshott J.G."/>
            <person name="Palmer W."/>
            <person name="Park Y."/>
            <person name="Passarelli A.L."/>
            <person name="Rozas J."/>
            <person name="Schwartz L.M."/>
            <person name="Smith W."/>
            <person name="Southgate A."/>
            <person name="Vilcinskas A."/>
            <person name="Vogt R."/>
            <person name="Wang P."/>
            <person name="Werren J."/>
            <person name="Yu X.Q."/>
            <person name="Zhou J.J."/>
            <person name="Brown S.J."/>
            <person name="Scherer S.E."/>
            <person name="Richards S."/>
            <person name="Blissard G.W."/>
        </authorList>
    </citation>
    <scope>NUCLEOTIDE SEQUENCE</scope>
</reference>
<gene>
    <name evidence="2" type="ORF">O3G_MSEX011248</name>
</gene>
<evidence type="ECO:0000313" key="2">
    <source>
        <dbReference type="EMBL" id="KAG6459163.1"/>
    </source>
</evidence>
<reference evidence="2" key="2">
    <citation type="submission" date="2020-12" db="EMBL/GenBank/DDBJ databases">
        <authorList>
            <person name="Kanost M."/>
        </authorList>
    </citation>
    <scope>NUCLEOTIDE SEQUENCE</scope>
</reference>
<organism evidence="2 3">
    <name type="scientific">Manduca sexta</name>
    <name type="common">Tobacco hawkmoth</name>
    <name type="synonym">Tobacco hornworm</name>
    <dbReference type="NCBI Taxonomy" id="7130"/>
    <lineage>
        <taxon>Eukaryota</taxon>
        <taxon>Metazoa</taxon>
        <taxon>Ecdysozoa</taxon>
        <taxon>Arthropoda</taxon>
        <taxon>Hexapoda</taxon>
        <taxon>Insecta</taxon>
        <taxon>Pterygota</taxon>
        <taxon>Neoptera</taxon>
        <taxon>Endopterygota</taxon>
        <taxon>Lepidoptera</taxon>
        <taxon>Glossata</taxon>
        <taxon>Ditrysia</taxon>
        <taxon>Bombycoidea</taxon>
        <taxon>Sphingidae</taxon>
        <taxon>Sphinginae</taxon>
        <taxon>Sphingini</taxon>
        <taxon>Manduca</taxon>
    </lineage>
</organism>
<keyword evidence="3" id="KW-1185">Reference proteome</keyword>
<evidence type="ECO:0000313" key="3">
    <source>
        <dbReference type="Proteomes" id="UP000791440"/>
    </source>
</evidence>
<dbReference type="Proteomes" id="UP000791440">
    <property type="component" value="Unassembled WGS sequence"/>
</dbReference>
<comment type="caution">
    <text evidence="2">The sequence shown here is derived from an EMBL/GenBank/DDBJ whole genome shotgun (WGS) entry which is preliminary data.</text>
</comment>
<dbReference type="AlphaFoldDB" id="A0A921ZJJ9"/>
<feature type="region of interest" description="Disordered" evidence="1">
    <location>
        <begin position="383"/>
        <end position="419"/>
    </location>
</feature>
<feature type="compositionally biased region" description="Basic and acidic residues" evidence="1">
    <location>
        <begin position="1"/>
        <end position="29"/>
    </location>
</feature>
<accession>A0A921ZJJ9</accession>
<protein>
    <submittedName>
        <fullName evidence="2">Uncharacterized protein</fullName>
    </submittedName>
</protein>